<evidence type="ECO:0000313" key="2">
    <source>
        <dbReference type="EMBL" id="PSV99781.1"/>
    </source>
</evidence>
<feature type="chain" id="PRO_5015444983" evidence="1">
    <location>
        <begin position="27"/>
        <end position="384"/>
    </location>
</feature>
<proteinExistence type="predicted"/>
<dbReference type="EMBL" id="PYLW01000001">
    <property type="protein sequence ID" value="PSV99781.1"/>
    <property type="molecule type" value="Genomic_DNA"/>
</dbReference>
<feature type="signal peptide" evidence="1">
    <location>
        <begin position="1"/>
        <end position="26"/>
    </location>
</feature>
<reference evidence="2 3" key="1">
    <citation type="submission" date="2018-01" db="EMBL/GenBank/DDBJ databases">
        <title>Whole genome sequencing of Histamine producing bacteria.</title>
        <authorList>
            <person name="Butler K."/>
        </authorList>
    </citation>
    <scope>NUCLEOTIDE SEQUENCE [LARGE SCALE GENOMIC DNA]</scope>
    <source>
        <strain evidence="2 3">NCIMB 13481</strain>
    </source>
</reference>
<organism evidence="2 3">
    <name type="scientific">Photobacterium iliopiscarium</name>
    <dbReference type="NCBI Taxonomy" id="56192"/>
    <lineage>
        <taxon>Bacteria</taxon>
        <taxon>Pseudomonadati</taxon>
        <taxon>Pseudomonadota</taxon>
        <taxon>Gammaproteobacteria</taxon>
        <taxon>Vibrionales</taxon>
        <taxon>Vibrionaceae</taxon>
        <taxon>Photobacterium</taxon>
    </lineage>
</organism>
<evidence type="ECO:0000313" key="3">
    <source>
        <dbReference type="Proteomes" id="UP000241954"/>
    </source>
</evidence>
<gene>
    <name evidence="2" type="ORF">C9I88_01070</name>
</gene>
<evidence type="ECO:0000256" key="1">
    <source>
        <dbReference type="SAM" id="SignalP"/>
    </source>
</evidence>
<accession>A0A2T3MRJ8</accession>
<dbReference type="AlphaFoldDB" id="A0A2T3MRJ8"/>
<name>A0A2T3MRJ8_9GAMM</name>
<sequence>MKKKNKQILMTIINISLASFSLHALSAENSNYYQDHNGHFIGYTSDVDAFPYIDYDNNSYANINRDNWEGFINGKGEIVPIINDATAITNTFYYKTPDCSGTRYVELSTSRRYNEGVGGYIFKQSPKTKKIRQYTIERDLFDLDNMKDLFGDKAVSQSIINADGKFICTEAEQQVLRTEWNKAINATDEERNKYGEQISATLDRIADLVRDQPLILAKVSNESIDITHRYPWMGFRIDDKHNVTAYIKGADFSQPIELVNVEHPPQPIQTVYPRTSHEVTVHVRYNNDLSYVNVTQGPDIAEGQITVNKQSKGIYDISFPEAFVPKQGNINVFQLLCSVNSGADIYAANTTIGCHKLEHENIIRVTTSLKGKPFDSDFSLNIQH</sequence>
<comment type="caution">
    <text evidence="2">The sequence shown here is derived from an EMBL/GenBank/DDBJ whole genome shotgun (WGS) entry which is preliminary data.</text>
</comment>
<protein>
    <submittedName>
        <fullName evidence="2">Uncharacterized protein</fullName>
    </submittedName>
</protein>
<dbReference type="Proteomes" id="UP000241954">
    <property type="component" value="Unassembled WGS sequence"/>
</dbReference>
<keyword evidence="1" id="KW-0732">Signal</keyword>